<dbReference type="SUPFAM" id="SSF49373">
    <property type="entry name" value="Invasin/intimin cell-adhesion fragments"/>
    <property type="match status" value="1"/>
</dbReference>
<dbReference type="Proteomes" id="UP000430368">
    <property type="component" value="Chromosome"/>
</dbReference>
<sequence>MSNSNSPNATINSLEVTHNRALADGVDRNTVLVQICDDNADPLPDQVVIFKVSTGANIQSPVITDAQGLALAALTSTTSGGCTVRASVTPYESMSTGVFFVETSRETI</sequence>
<dbReference type="Gene3D" id="2.60.40.10">
    <property type="entry name" value="Immunoglobulins"/>
    <property type="match status" value="1"/>
</dbReference>
<name>A0ABX6GP36_9GAMM</name>
<dbReference type="PROSITE" id="PS51127">
    <property type="entry name" value="BIG1"/>
    <property type="match status" value="1"/>
</dbReference>
<evidence type="ECO:0000259" key="2">
    <source>
        <dbReference type="PROSITE" id="PS51127"/>
    </source>
</evidence>
<evidence type="ECO:0000256" key="1">
    <source>
        <dbReference type="ARBA" id="ARBA00010116"/>
    </source>
</evidence>
<organism evidence="3 4">
    <name type="scientific">Serratia rhizosphaerae</name>
    <dbReference type="NCBI Taxonomy" id="2597702"/>
    <lineage>
        <taxon>Bacteria</taxon>
        <taxon>Pseudomonadati</taxon>
        <taxon>Pseudomonadota</taxon>
        <taxon>Gammaproteobacteria</taxon>
        <taxon>Enterobacterales</taxon>
        <taxon>Yersiniaceae</taxon>
        <taxon>Serratia</taxon>
    </lineage>
</organism>
<reference evidence="3 4" key="1">
    <citation type="submission" date="2019-07" db="EMBL/GenBank/DDBJ databases">
        <title>Serratia dokdonensis sp. nov., an elicitor of systemic resistance in Nicotiana Tabacum.</title>
        <authorList>
            <person name="Son J.-S."/>
            <person name="Hwang Y.-J."/>
            <person name="Lee S.-Y."/>
            <person name="Ghim S.-Y."/>
        </authorList>
    </citation>
    <scope>NUCLEOTIDE SEQUENCE [LARGE SCALE GENOMIC DNA]</scope>
    <source>
        <strain evidence="3 4">KUDC3025</strain>
    </source>
</reference>
<protein>
    <recommendedName>
        <fullName evidence="2">Big-1 domain-containing protein</fullName>
    </recommendedName>
</protein>
<accession>A0ABX6GP36</accession>
<gene>
    <name evidence="3" type="ORF">FO014_14175</name>
</gene>
<dbReference type="SMART" id="SM00634">
    <property type="entry name" value="BID_1"/>
    <property type="match status" value="1"/>
</dbReference>
<dbReference type="EMBL" id="CP041764">
    <property type="protein sequence ID" value="QHA88012.1"/>
    <property type="molecule type" value="Genomic_DNA"/>
</dbReference>
<dbReference type="InterPro" id="IPR003344">
    <property type="entry name" value="Big_1_dom"/>
</dbReference>
<proteinExistence type="inferred from homology"/>
<comment type="similarity">
    <text evidence="1">Belongs to the intimin/invasin family.</text>
</comment>
<evidence type="ECO:0000313" key="4">
    <source>
        <dbReference type="Proteomes" id="UP000430368"/>
    </source>
</evidence>
<dbReference type="InterPro" id="IPR013783">
    <property type="entry name" value="Ig-like_fold"/>
</dbReference>
<dbReference type="RefSeq" id="WP_160029983.1">
    <property type="nucleotide sequence ID" value="NZ_CP041764.1"/>
</dbReference>
<feature type="domain" description="Big-1" evidence="2">
    <location>
        <begin position="11"/>
        <end position="101"/>
    </location>
</feature>
<dbReference type="Pfam" id="PF02369">
    <property type="entry name" value="Big_1"/>
    <property type="match status" value="1"/>
</dbReference>
<keyword evidence="4" id="KW-1185">Reference proteome</keyword>
<evidence type="ECO:0000313" key="3">
    <source>
        <dbReference type="EMBL" id="QHA88012.1"/>
    </source>
</evidence>
<dbReference type="InterPro" id="IPR008964">
    <property type="entry name" value="Invasin/intimin_cell_adhesion"/>
</dbReference>